<dbReference type="PRINTS" id="PR00385">
    <property type="entry name" value="P450"/>
</dbReference>
<dbReference type="Gene3D" id="1.10.630.10">
    <property type="entry name" value="Cytochrome P450"/>
    <property type="match status" value="1"/>
</dbReference>
<reference evidence="11 12" key="1">
    <citation type="submission" date="2015-01" db="EMBL/GenBank/DDBJ databases">
        <title>The Genome Sequence of Exophiala sideris CBS121828.</title>
        <authorList>
            <consortium name="The Broad Institute Genomics Platform"/>
            <person name="Cuomo C."/>
            <person name="de Hoog S."/>
            <person name="Gorbushina A."/>
            <person name="Stielow B."/>
            <person name="Teixiera M."/>
            <person name="Abouelleil A."/>
            <person name="Chapman S.B."/>
            <person name="Priest M."/>
            <person name="Young S.K."/>
            <person name="Wortman J."/>
            <person name="Nusbaum C."/>
            <person name="Birren B."/>
        </authorList>
    </citation>
    <scope>NUCLEOTIDE SEQUENCE [LARGE SCALE GENOMIC DNA]</scope>
    <source>
        <strain evidence="11 12">CBS 121828</strain>
    </source>
</reference>
<keyword evidence="6 8" id="KW-0408">Iron</keyword>
<dbReference type="InterPro" id="IPR036396">
    <property type="entry name" value="Cyt_P450_sf"/>
</dbReference>
<evidence type="ECO:0000256" key="10">
    <source>
        <dbReference type="SAM" id="Phobius"/>
    </source>
</evidence>
<keyword evidence="4 8" id="KW-0479">Metal-binding</keyword>
<keyword evidence="5 9" id="KW-0560">Oxidoreductase</keyword>
<dbReference type="InterPro" id="IPR001128">
    <property type="entry name" value="Cyt_P450"/>
</dbReference>
<organism evidence="11 12">
    <name type="scientific">Exophiala sideris</name>
    <dbReference type="NCBI Taxonomy" id="1016849"/>
    <lineage>
        <taxon>Eukaryota</taxon>
        <taxon>Fungi</taxon>
        <taxon>Dikarya</taxon>
        <taxon>Ascomycota</taxon>
        <taxon>Pezizomycotina</taxon>
        <taxon>Eurotiomycetes</taxon>
        <taxon>Chaetothyriomycetidae</taxon>
        <taxon>Chaetothyriales</taxon>
        <taxon>Herpotrichiellaceae</taxon>
        <taxon>Exophiala</taxon>
    </lineage>
</organism>
<dbReference type="CDD" id="cd11058">
    <property type="entry name" value="CYP60B-like"/>
    <property type="match status" value="1"/>
</dbReference>
<comment type="cofactor">
    <cofactor evidence="1 8">
        <name>heme</name>
        <dbReference type="ChEBI" id="CHEBI:30413"/>
    </cofactor>
</comment>
<dbReference type="Proteomes" id="UP000053599">
    <property type="component" value="Unassembled WGS sequence"/>
</dbReference>
<dbReference type="InterPro" id="IPR017972">
    <property type="entry name" value="Cyt_P450_CS"/>
</dbReference>
<sequence>MARFALAVIMLHPLITINGVFLAAVFGYMFYNAYLHPLSKYPGPKLWAATMIPSVMSIIRGDMAVDCKRLHDQYGDIVRISPWELSYRNADAWKDIYAHRTGHTLLPKEPFFYSPVSGHPNIVFSDHATHARIRRTVANAFSEKALRQQEDLIKVHIDLLMQRLNEIADEKMSLDIVMWYNFCTFDLIGDLSLGQAFGCLRNSELHPWVRMQFLLNQSFSFFMTASMIPFGFKLFDLILGNGVLKARDEHVKLTDQAVKRRLATKTDRPDFLYFMQRDIGSEGDRLSVDELVSNAGALISAGSETTATLLSGATYHLLRNPEVMDKLCREIRGTFKSDEEINTVTLSGLKYLQAVMEEALRCYPPVPTGLPRIVPKGGEVLLGKYVPANTIVSVNNWASYQSAKFFKDPEKFVPERWMGDTRYADDDRKIFQPFSVGPRVCLGRNLAYMEMRLILAKVLYNFDLHLLPKSNNWMDQKALVKVQPWIFGNVHQAKVPFRELAKQVIRHFLVLLEQRETKLFQTMRDELSIDAKKPKEMFEKNGQQVLIRPANDPSGCDLLVMMWRFGGKMYNMRKFEAPHGCVPFAAGDAQYLHMASEGLDIRDNSGRFLGTGNGRTVSTSHSQSLSASALDPLSEEFLKLWERESDTTVAAALSKNSRTNP</sequence>
<evidence type="ECO:0000256" key="6">
    <source>
        <dbReference type="ARBA" id="ARBA00023004"/>
    </source>
</evidence>
<dbReference type="PRINTS" id="PR00463">
    <property type="entry name" value="EP450I"/>
</dbReference>
<evidence type="ECO:0000256" key="3">
    <source>
        <dbReference type="ARBA" id="ARBA00022617"/>
    </source>
</evidence>
<dbReference type="GO" id="GO:0020037">
    <property type="term" value="F:heme binding"/>
    <property type="evidence" value="ECO:0007669"/>
    <property type="project" value="InterPro"/>
</dbReference>
<evidence type="ECO:0000313" key="12">
    <source>
        <dbReference type="Proteomes" id="UP000053599"/>
    </source>
</evidence>
<keyword evidence="10" id="KW-0472">Membrane</keyword>
<dbReference type="SUPFAM" id="SSF48264">
    <property type="entry name" value="Cytochrome P450"/>
    <property type="match status" value="1"/>
</dbReference>
<keyword evidence="3 8" id="KW-0349">Heme</keyword>
<accession>A0A0D1WG84</accession>
<dbReference type="EMBL" id="KN846951">
    <property type="protein sequence ID" value="KIV87785.1"/>
    <property type="molecule type" value="Genomic_DNA"/>
</dbReference>
<evidence type="ECO:0000256" key="8">
    <source>
        <dbReference type="PIRSR" id="PIRSR602401-1"/>
    </source>
</evidence>
<protein>
    <submittedName>
        <fullName evidence="11">Uncharacterized protein</fullName>
    </submittedName>
</protein>
<evidence type="ECO:0000256" key="7">
    <source>
        <dbReference type="ARBA" id="ARBA00023033"/>
    </source>
</evidence>
<keyword evidence="10" id="KW-0812">Transmembrane</keyword>
<dbReference type="HOGENOM" id="CLU_001570_14_11_1"/>
<evidence type="ECO:0000256" key="5">
    <source>
        <dbReference type="ARBA" id="ARBA00023002"/>
    </source>
</evidence>
<dbReference type="PANTHER" id="PTHR24305:SF210">
    <property type="entry name" value="CYTOCHROME P450 MONOOXYGENASE ASQL-RELATED"/>
    <property type="match status" value="1"/>
</dbReference>
<evidence type="ECO:0000256" key="2">
    <source>
        <dbReference type="ARBA" id="ARBA00010617"/>
    </source>
</evidence>
<evidence type="ECO:0000256" key="4">
    <source>
        <dbReference type="ARBA" id="ARBA00022723"/>
    </source>
</evidence>
<dbReference type="PANTHER" id="PTHR24305">
    <property type="entry name" value="CYTOCHROME P450"/>
    <property type="match status" value="1"/>
</dbReference>
<evidence type="ECO:0000313" key="11">
    <source>
        <dbReference type="EMBL" id="KIV87785.1"/>
    </source>
</evidence>
<dbReference type="STRING" id="1016849.A0A0D1WG84"/>
<dbReference type="GO" id="GO:0004497">
    <property type="term" value="F:monooxygenase activity"/>
    <property type="evidence" value="ECO:0007669"/>
    <property type="project" value="UniProtKB-KW"/>
</dbReference>
<dbReference type="InterPro" id="IPR002401">
    <property type="entry name" value="Cyt_P450_E_grp-I"/>
</dbReference>
<dbReference type="GO" id="GO:0005506">
    <property type="term" value="F:iron ion binding"/>
    <property type="evidence" value="ECO:0007669"/>
    <property type="project" value="InterPro"/>
</dbReference>
<feature type="binding site" description="axial binding residue" evidence="8">
    <location>
        <position position="441"/>
    </location>
    <ligand>
        <name>heme</name>
        <dbReference type="ChEBI" id="CHEBI:30413"/>
    </ligand>
    <ligandPart>
        <name>Fe</name>
        <dbReference type="ChEBI" id="CHEBI:18248"/>
    </ligandPart>
</feature>
<keyword evidence="7 9" id="KW-0503">Monooxygenase</keyword>
<dbReference type="AlphaFoldDB" id="A0A0D1WG84"/>
<dbReference type="Pfam" id="PF00067">
    <property type="entry name" value="p450"/>
    <property type="match status" value="1"/>
</dbReference>
<feature type="transmembrane region" description="Helical" evidence="10">
    <location>
        <begin position="6"/>
        <end position="31"/>
    </location>
</feature>
<dbReference type="GO" id="GO:0016705">
    <property type="term" value="F:oxidoreductase activity, acting on paired donors, with incorporation or reduction of molecular oxygen"/>
    <property type="evidence" value="ECO:0007669"/>
    <property type="project" value="InterPro"/>
</dbReference>
<name>A0A0D1WG84_9EURO</name>
<comment type="similarity">
    <text evidence="2 9">Belongs to the cytochrome P450 family.</text>
</comment>
<dbReference type="InterPro" id="IPR050121">
    <property type="entry name" value="Cytochrome_P450_monoxygenase"/>
</dbReference>
<proteinExistence type="inferred from homology"/>
<evidence type="ECO:0000256" key="1">
    <source>
        <dbReference type="ARBA" id="ARBA00001971"/>
    </source>
</evidence>
<keyword evidence="10" id="KW-1133">Transmembrane helix</keyword>
<evidence type="ECO:0000256" key="9">
    <source>
        <dbReference type="RuleBase" id="RU000461"/>
    </source>
</evidence>
<dbReference type="PROSITE" id="PS00086">
    <property type="entry name" value="CYTOCHROME_P450"/>
    <property type="match status" value="1"/>
</dbReference>
<dbReference type="OrthoDB" id="1470350at2759"/>
<gene>
    <name evidence="11" type="ORF">PV11_03307</name>
</gene>